<proteinExistence type="predicted"/>
<accession>A0A8S5UV98</accession>
<dbReference type="SUPFAM" id="SSF52309">
    <property type="entry name" value="N-(deoxy)ribosyltransferase-like"/>
    <property type="match status" value="1"/>
</dbReference>
<organism evidence="1">
    <name type="scientific">Siphoviridae sp. ctnNB1</name>
    <dbReference type="NCBI Taxonomy" id="2825660"/>
    <lineage>
        <taxon>Viruses</taxon>
        <taxon>Duplodnaviria</taxon>
        <taxon>Heunggongvirae</taxon>
        <taxon>Uroviricota</taxon>
        <taxon>Caudoviricetes</taxon>
    </lineage>
</organism>
<reference evidence="1" key="1">
    <citation type="journal article" date="2021" name="Proc. Natl. Acad. Sci. U.S.A.">
        <title>A Catalog of Tens of Thousands of Viruses from Human Metagenomes Reveals Hidden Associations with Chronic Diseases.</title>
        <authorList>
            <person name="Tisza M.J."/>
            <person name="Buck C.B."/>
        </authorList>
    </citation>
    <scope>NUCLEOTIDE SEQUENCE</scope>
    <source>
        <strain evidence="1">CtnNB1</strain>
    </source>
</reference>
<dbReference type="Pfam" id="PF14359">
    <property type="entry name" value="DUF4406"/>
    <property type="match status" value="1"/>
</dbReference>
<name>A0A8S5UV98_9CAUD</name>
<protein>
    <submittedName>
        <fullName evidence="1">Nucleoside 2-deoxyribosyltransferase like protein</fullName>
    </submittedName>
</protein>
<evidence type="ECO:0000313" key="1">
    <source>
        <dbReference type="EMBL" id="DAF98371.1"/>
    </source>
</evidence>
<dbReference type="InterPro" id="IPR025518">
    <property type="entry name" value="DUF4406"/>
</dbReference>
<dbReference type="Gene3D" id="3.40.50.10400">
    <property type="entry name" value="Hypothetical protein PA1492"/>
    <property type="match status" value="1"/>
</dbReference>
<sequence length="119" mass="13525">MRIFISGKMTGLDKKEYMGKFNAAEKRLRGEGHEVINPVTVDAYGLDYEKSMAIDLILLESCDGIYMLDNWKESKGARIERNHAMSMGIIILYENQPVFQKFTDSIRSVTEKITEVAGI</sequence>
<dbReference type="EMBL" id="BK016146">
    <property type="protein sequence ID" value="DAF98371.1"/>
    <property type="molecule type" value="Genomic_DNA"/>
</dbReference>